<feature type="compositionally biased region" description="Low complexity" evidence="1">
    <location>
        <begin position="9"/>
        <end position="27"/>
    </location>
</feature>
<name>A0ABV7UKQ2_9HYPH</name>
<feature type="compositionally biased region" description="Gly residues" evidence="1">
    <location>
        <begin position="37"/>
        <end position="50"/>
    </location>
</feature>
<feature type="region of interest" description="Disordered" evidence="1">
    <location>
        <begin position="192"/>
        <end position="224"/>
    </location>
</feature>
<evidence type="ECO:0000256" key="1">
    <source>
        <dbReference type="SAM" id="MobiDB-lite"/>
    </source>
</evidence>
<keyword evidence="3" id="KW-1185">Reference proteome</keyword>
<protein>
    <submittedName>
        <fullName evidence="2">Uncharacterized protein</fullName>
    </submittedName>
</protein>
<evidence type="ECO:0000313" key="2">
    <source>
        <dbReference type="EMBL" id="MFC3639274.1"/>
    </source>
</evidence>
<feature type="region of interest" description="Disordered" evidence="1">
    <location>
        <begin position="1"/>
        <end position="62"/>
    </location>
</feature>
<reference evidence="3" key="1">
    <citation type="journal article" date="2019" name="Int. J. Syst. Evol. Microbiol.">
        <title>The Global Catalogue of Microorganisms (GCM) 10K type strain sequencing project: providing services to taxonomists for standard genome sequencing and annotation.</title>
        <authorList>
            <consortium name="The Broad Institute Genomics Platform"/>
            <consortium name="The Broad Institute Genome Sequencing Center for Infectious Disease"/>
            <person name="Wu L."/>
            <person name="Ma J."/>
        </authorList>
    </citation>
    <scope>NUCLEOTIDE SEQUENCE [LARGE SCALE GENOMIC DNA]</scope>
    <source>
        <strain evidence="3">KCTC 42282</strain>
    </source>
</reference>
<feature type="compositionally biased region" description="Pro residues" evidence="1">
    <location>
        <begin position="194"/>
        <end position="210"/>
    </location>
</feature>
<dbReference type="EMBL" id="JBHRYC010000086">
    <property type="protein sequence ID" value="MFC3639274.1"/>
    <property type="molecule type" value="Genomic_DNA"/>
</dbReference>
<sequence>MLPGRITVTAQAPATPAAAPITAASTPPAKPSPDRVGAGGASGAPAGGRGVAWPPPAAPAAAGFCGLADAVSVAPGAADRSPARVGDGAEDGSEDGAESADAPEDALTEAPVSGGEGVFGPVVDDAPWDVAPKDDAPKDDAPEAAVADAPAGPGDGRPAGEGGAVPPGSTIEDSVAFRSIVVGWRNDLPAVDLPSPPVEPPAAPPAPGEPFPVEELSVIVRRSP</sequence>
<feature type="compositionally biased region" description="Low complexity" evidence="1">
    <location>
        <begin position="143"/>
        <end position="152"/>
    </location>
</feature>
<proteinExistence type="predicted"/>
<dbReference type="RefSeq" id="WP_191318598.1">
    <property type="nucleotide sequence ID" value="NZ_BNCG01000003.1"/>
</dbReference>
<dbReference type="Proteomes" id="UP001595704">
    <property type="component" value="Unassembled WGS sequence"/>
</dbReference>
<comment type="caution">
    <text evidence="2">The sequence shown here is derived from an EMBL/GenBank/DDBJ whole genome shotgun (WGS) entry which is preliminary data.</text>
</comment>
<gene>
    <name evidence="2" type="ORF">ACFONL_18175</name>
</gene>
<evidence type="ECO:0000313" key="3">
    <source>
        <dbReference type="Proteomes" id="UP001595704"/>
    </source>
</evidence>
<feature type="compositionally biased region" description="Basic and acidic residues" evidence="1">
    <location>
        <begin position="131"/>
        <end position="141"/>
    </location>
</feature>
<accession>A0ABV7UKQ2</accession>
<organism evidence="2 3">
    <name type="scientific">Camelimonas fluminis</name>
    <dbReference type="NCBI Taxonomy" id="1576911"/>
    <lineage>
        <taxon>Bacteria</taxon>
        <taxon>Pseudomonadati</taxon>
        <taxon>Pseudomonadota</taxon>
        <taxon>Alphaproteobacteria</taxon>
        <taxon>Hyphomicrobiales</taxon>
        <taxon>Chelatococcaceae</taxon>
        <taxon>Camelimonas</taxon>
    </lineage>
</organism>
<feature type="compositionally biased region" description="Low complexity" evidence="1">
    <location>
        <begin position="120"/>
        <end position="130"/>
    </location>
</feature>
<feature type="compositionally biased region" description="Gly residues" evidence="1">
    <location>
        <begin position="153"/>
        <end position="165"/>
    </location>
</feature>
<feature type="compositionally biased region" description="Acidic residues" evidence="1">
    <location>
        <begin position="88"/>
        <end position="107"/>
    </location>
</feature>
<feature type="region of interest" description="Disordered" evidence="1">
    <location>
        <begin position="75"/>
        <end position="171"/>
    </location>
</feature>